<comment type="caution">
    <text evidence="1">The sequence shown here is derived from an EMBL/GenBank/DDBJ whole genome shotgun (WGS) entry which is preliminary data.</text>
</comment>
<reference evidence="1 2" key="1">
    <citation type="journal article" date="2020" name="Genomics">
        <title>Complete, high-quality genomes from long-read metagenomic sequencing of two wolf lichen thalli reveals enigmatic genome architecture.</title>
        <authorList>
            <person name="McKenzie S.K."/>
            <person name="Walston R.F."/>
            <person name="Allen J.L."/>
        </authorList>
    </citation>
    <scope>NUCLEOTIDE SEQUENCE [LARGE SCALE GENOMIC DNA]</scope>
    <source>
        <strain evidence="1">WasteWater1</strain>
    </source>
</reference>
<evidence type="ECO:0008006" key="3">
    <source>
        <dbReference type="Google" id="ProtNLM"/>
    </source>
</evidence>
<dbReference type="Proteomes" id="UP000593566">
    <property type="component" value="Unassembled WGS sequence"/>
</dbReference>
<gene>
    <name evidence="1" type="ORF">HO133_002742</name>
</gene>
<sequence length="347" mass="38984">MSPEDAIEECNCQIDPFDISSHVATILDDGDIPLISVSIEGKPNISRTSVHQGQSTCEFVALSHVRSQNLFLDGTSKCSLQQLQSLVNELLQSKILLSLGTTLPFWIDTICIPEDHRKKTATEKIKRVFEAADAVLVLESSLYRQRPGSISDYIAAIRCSPWTKRLWTLQEAALAKRLCFSFHETVVLLDDLNVSQEAAESVTAVERVFRTGNTKEVREKLDCLDLLDADIKSLFAAPINVSHTSAKDVVKEDKPEVASEANWNGTKRLHLVSVLRLGYFSLPRFYLIRDVNENSESQAVMEQIMTLYKTEYSAGRGMKTSMSMEMRLEVLVAFKLNRPSKNNHMID</sequence>
<dbReference type="AlphaFoldDB" id="A0A8H6FAL7"/>
<protein>
    <recommendedName>
        <fullName evidence="3">Heterokaryon incompatibility domain-containing protein</fullName>
    </recommendedName>
</protein>
<dbReference type="GeneID" id="59331154"/>
<organism evidence="1 2">
    <name type="scientific">Letharia lupina</name>
    <dbReference type="NCBI Taxonomy" id="560253"/>
    <lineage>
        <taxon>Eukaryota</taxon>
        <taxon>Fungi</taxon>
        <taxon>Dikarya</taxon>
        <taxon>Ascomycota</taxon>
        <taxon>Pezizomycotina</taxon>
        <taxon>Lecanoromycetes</taxon>
        <taxon>OSLEUM clade</taxon>
        <taxon>Lecanoromycetidae</taxon>
        <taxon>Lecanorales</taxon>
        <taxon>Lecanorineae</taxon>
        <taxon>Parmeliaceae</taxon>
        <taxon>Letharia</taxon>
    </lineage>
</organism>
<proteinExistence type="predicted"/>
<keyword evidence="2" id="KW-1185">Reference proteome</keyword>
<evidence type="ECO:0000313" key="1">
    <source>
        <dbReference type="EMBL" id="KAF6221061.1"/>
    </source>
</evidence>
<accession>A0A8H6FAL7</accession>
<dbReference type="PANTHER" id="PTHR39596:SF2">
    <property type="entry name" value="HET DOMAIN PROTEIN (AFU_ORTHOLOGUE AFUA_1G17550)-RELATED"/>
    <property type="match status" value="1"/>
</dbReference>
<dbReference type="PANTHER" id="PTHR39596">
    <property type="match status" value="1"/>
</dbReference>
<dbReference type="EMBL" id="JACCJB010000015">
    <property type="protein sequence ID" value="KAF6221061.1"/>
    <property type="molecule type" value="Genomic_DNA"/>
</dbReference>
<name>A0A8H6FAL7_9LECA</name>
<evidence type="ECO:0000313" key="2">
    <source>
        <dbReference type="Proteomes" id="UP000593566"/>
    </source>
</evidence>
<dbReference type="RefSeq" id="XP_037150496.1">
    <property type="nucleotide sequence ID" value="XM_037293667.1"/>
</dbReference>